<dbReference type="RefSeq" id="XP_015589187.1">
    <property type="nucleotide sequence ID" value="XM_015733701.2"/>
</dbReference>
<evidence type="ECO:0000256" key="7">
    <source>
        <dbReference type="SAM" id="Phobius"/>
    </source>
</evidence>
<dbReference type="InterPro" id="IPR003599">
    <property type="entry name" value="Ig_sub"/>
</dbReference>
<feature type="domain" description="Ig-like" evidence="9">
    <location>
        <begin position="19"/>
        <end position="99"/>
    </location>
</feature>
<feature type="signal peptide" evidence="8">
    <location>
        <begin position="1"/>
        <end position="23"/>
    </location>
</feature>
<dbReference type="KEGG" id="ccin:107264913"/>
<proteinExistence type="predicted"/>
<name>A0AAJ7BLV3_CEPCN</name>
<evidence type="ECO:0000256" key="6">
    <source>
        <dbReference type="SAM" id="MobiDB-lite"/>
    </source>
</evidence>
<feature type="domain" description="Ig-like" evidence="9">
    <location>
        <begin position="107"/>
        <end position="200"/>
    </location>
</feature>
<sequence>MDTLRGAFTLLSLLFLATSTVHAVNYKGPSHVDEGEPWSIECTNVQPKDEIIWTRNNESLEPEILKDDLSIVTKTRALKSSSISAQEARPDHAGRYKCTNNSEEAFPLFVISGNMFRVLSNESVPLTLKCGEATSKDVVRWFKEKHDLLAANASEEFKKLQEFITVDTTTGTLVIKNETNEVLGNYSCTLNGVSQEFKVVPKPTAVLPHSTTVIEGEKLHVVCNGKQSPGVKIIWTFGGKNYTKSSDRVKLSIDKDRGINGAVLTVENINMSDRGDIYCRVSYNWTDRIPIHRAEAKILLRVKDKLAALWPFLGICAEVFVLCAIILIYEKKRNKAELEESDTDQSPDTKPTPNKDSDVRQRK</sequence>
<keyword evidence="8" id="KW-0732">Signal</keyword>
<keyword evidence="10" id="KW-1185">Reference proteome</keyword>
<dbReference type="PANTHER" id="PTHR11640">
    <property type="entry name" value="NEPHRIN"/>
    <property type="match status" value="1"/>
</dbReference>
<evidence type="ECO:0000313" key="10">
    <source>
        <dbReference type="Proteomes" id="UP000694920"/>
    </source>
</evidence>
<evidence type="ECO:0000256" key="1">
    <source>
        <dbReference type="ARBA" id="ARBA00004479"/>
    </source>
</evidence>
<dbReference type="InterPro" id="IPR007110">
    <property type="entry name" value="Ig-like_dom"/>
</dbReference>
<feature type="domain" description="Ig-like" evidence="9">
    <location>
        <begin position="201"/>
        <end position="284"/>
    </location>
</feature>
<dbReference type="GeneID" id="107264913"/>
<dbReference type="PROSITE" id="PS50835">
    <property type="entry name" value="IG_LIKE"/>
    <property type="match status" value="3"/>
</dbReference>
<dbReference type="InterPro" id="IPR013783">
    <property type="entry name" value="Ig-like_fold"/>
</dbReference>
<evidence type="ECO:0000256" key="8">
    <source>
        <dbReference type="SAM" id="SignalP"/>
    </source>
</evidence>
<evidence type="ECO:0000256" key="2">
    <source>
        <dbReference type="ARBA" id="ARBA00023136"/>
    </source>
</evidence>
<dbReference type="CDD" id="cd00096">
    <property type="entry name" value="Ig"/>
    <property type="match status" value="1"/>
</dbReference>
<dbReference type="CTD" id="682"/>
<feature type="transmembrane region" description="Helical" evidence="7">
    <location>
        <begin position="308"/>
        <end position="329"/>
    </location>
</feature>
<keyword evidence="2 7" id="KW-0472">Membrane</keyword>
<dbReference type="GO" id="GO:0050839">
    <property type="term" value="F:cell adhesion molecule binding"/>
    <property type="evidence" value="ECO:0007669"/>
    <property type="project" value="TreeGrafter"/>
</dbReference>
<evidence type="ECO:0000256" key="4">
    <source>
        <dbReference type="ARBA" id="ARBA00023180"/>
    </source>
</evidence>
<protein>
    <submittedName>
        <fullName evidence="11">Basigin isoform X1</fullName>
    </submittedName>
</protein>
<organism evidence="10 11">
    <name type="scientific">Cephus cinctus</name>
    <name type="common">Wheat stem sawfly</name>
    <dbReference type="NCBI Taxonomy" id="211228"/>
    <lineage>
        <taxon>Eukaryota</taxon>
        <taxon>Metazoa</taxon>
        <taxon>Ecdysozoa</taxon>
        <taxon>Arthropoda</taxon>
        <taxon>Hexapoda</taxon>
        <taxon>Insecta</taxon>
        <taxon>Pterygota</taxon>
        <taxon>Neoptera</taxon>
        <taxon>Endopterygota</taxon>
        <taxon>Hymenoptera</taxon>
        <taxon>Cephoidea</taxon>
        <taxon>Cephidae</taxon>
        <taxon>Cephus</taxon>
    </lineage>
</organism>
<dbReference type="Gene3D" id="2.60.40.10">
    <property type="entry name" value="Immunoglobulins"/>
    <property type="match status" value="3"/>
</dbReference>
<gene>
    <name evidence="11" type="primary">LOC107264913</name>
</gene>
<dbReference type="PANTHER" id="PTHR11640:SF31">
    <property type="entry name" value="IRREGULAR CHIASM C-ROUGHEST PROTEIN-RELATED"/>
    <property type="match status" value="1"/>
</dbReference>
<accession>A0AAJ7BLV3</accession>
<dbReference type="GO" id="GO:0098609">
    <property type="term" value="P:cell-cell adhesion"/>
    <property type="evidence" value="ECO:0007669"/>
    <property type="project" value="TreeGrafter"/>
</dbReference>
<keyword evidence="7" id="KW-0812">Transmembrane</keyword>
<feature type="compositionally biased region" description="Basic and acidic residues" evidence="6">
    <location>
        <begin position="353"/>
        <end position="363"/>
    </location>
</feature>
<feature type="region of interest" description="Disordered" evidence="6">
    <location>
        <begin position="337"/>
        <end position="363"/>
    </location>
</feature>
<evidence type="ECO:0000313" key="11">
    <source>
        <dbReference type="RefSeq" id="XP_015589187.1"/>
    </source>
</evidence>
<dbReference type="SMART" id="SM00408">
    <property type="entry name" value="IGc2"/>
    <property type="match status" value="3"/>
</dbReference>
<dbReference type="Proteomes" id="UP000694920">
    <property type="component" value="Unplaced"/>
</dbReference>
<feature type="chain" id="PRO_5042576701" evidence="8">
    <location>
        <begin position="24"/>
        <end position="363"/>
    </location>
</feature>
<evidence type="ECO:0000256" key="3">
    <source>
        <dbReference type="ARBA" id="ARBA00023157"/>
    </source>
</evidence>
<dbReference type="InterPro" id="IPR036179">
    <property type="entry name" value="Ig-like_dom_sf"/>
</dbReference>
<dbReference type="InterPro" id="IPR003598">
    <property type="entry name" value="Ig_sub2"/>
</dbReference>
<dbReference type="AlphaFoldDB" id="A0AAJ7BLV3"/>
<keyword evidence="7" id="KW-1133">Transmembrane helix</keyword>
<dbReference type="SMART" id="SM00409">
    <property type="entry name" value="IG"/>
    <property type="match status" value="3"/>
</dbReference>
<dbReference type="SUPFAM" id="SSF48726">
    <property type="entry name" value="Immunoglobulin"/>
    <property type="match status" value="2"/>
</dbReference>
<evidence type="ECO:0000256" key="5">
    <source>
        <dbReference type="ARBA" id="ARBA00023319"/>
    </source>
</evidence>
<dbReference type="GO" id="GO:0005911">
    <property type="term" value="C:cell-cell junction"/>
    <property type="evidence" value="ECO:0007669"/>
    <property type="project" value="TreeGrafter"/>
</dbReference>
<comment type="subcellular location">
    <subcellularLocation>
        <location evidence="1">Membrane</location>
        <topology evidence="1">Single-pass type I membrane protein</topology>
    </subcellularLocation>
</comment>
<dbReference type="GO" id="GO:0005886">
    <property type="term" value="C:plasma membrane"/>
    <property type="evidence" value="ECO:0007669"/>
    <property type="project" value="TreeGrafter"/>
</dbReference>
<dbReference type="Pfam" id="PF13927">
    <property type="entry name" value="Ig_3"/>
    <property type="match status" value="1"/>
</dbReference>
<keyword evidence="3" id="KW-1015">Disulfide bond</keyword>
<keyword evidence="5" id="KW-0393">Immunoglobulin domain</keyword>
<keyword evidence="4" id="KW-0325">Glycoprotein</keyword>
<reference evidence="11" key="1">
    <citation type="submission" date="2025-08" db="UniProtKB">
        <authorList>
            <consortium name="RefSeq"/>
        </authorList>
    </citation>
    <scope>IDENTIFICATION</scope>
</reference>
<evidence type="ECO:0000259" key="9">
    <source>
        <dbReference type="PROSITE" id="PS50835"/>
    </source>
</evidence>
<dbReference type="InterPro" id="IPR051275">
    <property type="entry name" value="Cell_adhesion_signaling"/>
</dbReference>